<feature type="transmembrane region" description="Helical" evidence="2">
    <location>
        <begin position="185"/>
        <end position="205"/>
    </location>
</feature>
<dbReference type="Proteomes" id="UP000655044">
    <property type="component" value="Unassembled WGS sequence"/>
</dbReference>
<feature type="transmembrane region" description="Helical" evidence="2">
    <location>
        <begin position="369"/>
        <end position="390"/>
    </location>
</feature>
<feature type="transmembrane region" description="Helical" evidence="2">
    <location>
        <begin position="441"/>
        <end position="462"/>
    </location>
</feature>
<feature type="transmembrane region" description="Helical" evidence="2">
    <location>
        <begin position="340"/>
        <end position="363"/>
    </location>
</feature>
<feature type="transmembrane region" description="Helical" evidence="2">
    <location>
        <begin position="96"/>
        <end position="114"/>
    </location>
</feature>
<feature type="transmembrane region" description="Helical" evidence="2">
    <location>
        <begin position="226"/>
        <end position="246"/>
    </location>
</feature>
<evidence type="ECO:0000256" key="2">
    <source>
        <dbReference type="SAM" id="Phobius"/>
    </source>
</evidence>
<name>A0A8J3WI90_PLARO</name>
<keyword evidence="2" id="KW-1133">Transmembrane helix</keyword>
<feature type="compositionally biased region" description="Low complexity" evidence="1">
    <location>
        <begin position="611"/>
        <end position="640"/>
    </location>
</feature>
<feature type="transmembrane region" description="Helical" evidence="2">
    <location>
        <begin position="252"/>
        <end position="273"/>
    </location>
</feature>
<reference evidence="3" key="1">
    <citation type="submission" date="2021-01" db="EMBL/GenBank/DDBJ databases">
        <title>Whole genome shotgun sequence of Planobispora rosea NBRC 15558.</title>
        <authorList>
            <person name="Komaki H."/>
            <person name="Tamura T."/>
        </authorList>
    </citation>
    <scope>NUCLEOTIDE SEQUENCE</scope>
    <source>
        <strain evidence="3">NBRC 15558</strain>
    </source>
</reference>
<dbReference type="AlphaFoldDB" id="A0A8J3WI90"/>
<evidence type="ECO:0000256" key="1">
    <source>
        <dbReference type="SAM" id="MobiDB-lite"/>
    </source>
</evidence>
<gene>
    <name evidence="3" type="ORF">Pro02_70290</name>
</gene>
<feature type="transmembrane region" description="Helical" evidence="2">
    <location>
        <begin position="152"/>
        <end position="173"/>
    </location>
</feature>
<evidence type="ECO:0000313" key="4">
    <source>
        <dbReference type="Proteomes" id="UP000655044"/>
    </source>
</evidence>
<feature type="transmembrane region" description="Helical" evidence="2">
    <location>
        <begin position="31"/>
        <end position="58"/>
    </location>
</feature>
<feature type="region of interest" description="Disordered" evidence="1">
    <location>
        <begin position="517"/>
        <end position="651"/>
    </location>
</feature>
<feature type="transmembrane region" description="Helical" evidence="2">
    <location>
        <begin position="397"/>
        <end position="421"/>
    </location>
</feature>
<organism evidence="3 4">
    <name type="scientific">Planobispora rosea</name>
    <dbReference type="NCBI Taxonomy" id="35762"/>
    <lineage>
        <taxon>Bacteria</taxon>
        <taxon>Bacillati</taxon>
        <taxon>Actinomycetota</taxon>
        <taxon>Actinomycetes</taxon>
        <taxon>Streptosporangiales</taxon>
        <taxon>Streptosporangiaceae</taxon>
        <taxon>Planobispora</taxon>
    </lineage>
</organism>
<protein>
    <submittedName>
        <fullName evidence="3">Uncharacterized protein</fullName>
    </submittedName>
</protein>
<keyword evidence="4" id="KW-1185">Reference proteome</keyword>
<feature type="transmembrane region" description="Helical" evidence="2">
    <location>
        <begin position="70"/>
        <end position="89"/>
    </location>
</feature>
<proteinExistence type="predicted"/>
<feature type="region of interest" description="Disordered" evidence="1">
    <location>
        <begin position="467"/>
        <end position="487"/>
    </location>
</feature>
<keyword evidence="2" id="KW-0472">Membrane</keyword>
<evidence type="ECO:0000313" key="3">
    <source>
        <dbReference type="EMBL" id="GIH88621.1"/>
    </source>
</evidence>
<sequence length="651" mass="64751">MAVPPTKPEQTVAEEPAVPARAPRFSLLDAVLGLLVAVALPLAIVAIPNTISVVAALLPPDVSQIDMIRAHGLALPAMVLTVPLAAVAVRRMRAAPVLVGGLTLLAVADVVGGYADSPLLVGLLRAAHGVGAGLLVPATLVAVWERPRILRAVWAGVLAVSLLAAQALALWPLDAVTSWRITLQPYPMLTGVALALAALYLVLWLRSDESEGRAARIGALGPERGRLLMTAVPAVGIAVLALGTTFDWSPVLVVVAALLSVLALLGLASAGTFAGTRGRVAAYTTVAVGAVVLPTAAQITYVELRGLGGPGLSGLWPAFVIAGVAGLVAAVLLDRADDAVMPVASAGGLVIVVAGLCAVRFLLPATDGPTLVIPFALLAVGAAVALTSALRPSAVGTALFALSLFFPGVLAGFLLGSGVQFMHLEEADSPRELVDAFVSAMHWWALVGGILVVVVIVLGAILTRRSTEAGTETAGEPKGGEGDTEANATGNAAEVTATGVGTAEGGPAEQPVAETRAAGPELTDLTELTEVDDLKSAPGAEPVSTSTSTFPSASPSVSGPGSGARPDALVAAGPGTAAKSDAVSPAATKHKPAAGARSGPGAEFEPDGSDPDGSGPDRSGPDESGPGGSAPAVPSPMSSPEGPAGDRPTGA</sequence>
<dbReference type="OrthoDB" id="3543969at2"/>
<feature type="transmembrane region" description="Helical" evidence="2">
    <location>
        <begin position="126"/>
        <end position="145"/>
    </location>
</feature>
<feature type="transmembrane region" description="Helical" evidence="2">
    <location>
        <begin position="314"/>
        <end position="333"/>
    </location>
</feature>
<accession>A0A8J3WI90</accession>
<feature type="compositionally biased region" description="Low complexity" evidence="1">
    <location>
        <begin position="542"/>
        <end position="559"/>
    </location>
</feature>
<comment type="caution">
    <text evidence="3">The sequence shown here is derived from an EMBL/GenBank/DDBJ whole genome shotgun (WGS) entry which is preliminary data.</text>
</comment>
<keyword evidence="2" id="KW-0812">Transmembrane</keyword>
<dbReference type="RefSeq" id="WP_141704196.1">
    <property type="nucleotide sequence ID" value="NZ_BMQP01000056.1"/>
</dbReference>
<dbReference type="EMBL" id="BOOI01000085">
    <property type="protein sequence ID" value="GIH88621.1"/>
    <property type="molecule type" value="Genomic_DNA"/>
</dbReference>
<feature type="transmembrane region" description="Helical" evidence="2">
    <location>
        <begin position="280"/>
        <end position="302"/>
    </location>
</feature>